<organism evidence="1 2">
    <name type="scientific">Actinomarinicola tropica</name>
    <dbReference type="NCBI Taxonomy" id="2789776"/>
    <lineage>
        <taxon>Bacteria</taxon>
        <taxon>Bacillati</taxon>
        <taxon>Actinomycetota</taxon>
        <taxon>Acidimicrobiia</taxon>
        <taxon>Acidimicrobiales</taxon>
        <taxon>Iamiaceae</taxon>
        <taxon>Actinomarinicola</taxon>
    </lineage>
</organism>
<keyword evidence="2" id="KW-1185">Reference proteome</keyword>
<dbReference type="EMBL" id="CP045851">
    <property type="protein sequence ID" value="QGG96221.1"/>
    <property type="molecule type" value="Genomic_DNA"/>
</dbReference>
<name>A0A5Q2RNQ8_9ACTN</name>
<dbReference type="Proteomes" id="UP000334019">
    <property type="component" value="Chromosome"/>
</dbReference>
<proteinExistence type="predicted"/>
<reference evidence="1 2" key="1">
    <citation type="submission" date="2019-11" db="EMBL/GenBank/DDBJ databases">
        <authorList>
            <person name="He Y."/>
        </authorList>
    </citation>
    <scope>NUCLEOTIDE SEQUENCE [LARGE SCALE GENOMIC DNA]</scope>
    <source>
        <strain evidence="1 2">SCSIO 58843</strain>
    </source>
</reference>
<dbReference type="KEGG" id="atq:GH723_14535"/>
<protein>
    <submittedName>
        <fullName evidence="1">Uncharacterized protein</fullName>
    </submittedName>
</protein>
<dbReference type="RefSeq" id="WP_153760327.1">
    <property type="nucleotide sequence ID" value="NZ_CP045851.1"/>
</dbReference>
<gene>
    <name evidence="1" type="ORF">GH723_14535</name>
</gene>
<sequence length="158" mass="16961">MDGIVVLLALCLGGALVAALAVAVVLSRDEHERAGYYGSDAQRRRHEADLDAATVAAIVERSDRDELAHLVDRLDRLAWDGTPMASARPVGRTGVWVLTFTGGAEVQVHARDGRILRRAAALARREPLVVSEVRVAADAVVVQLRTPYHAPLAVTLTV</sequence>
<accession>A0A5Q2RNQ8</accession>
<evidence type="ECO:0000313" key="1">
    <source>
        <dbReference type="EMBL" id="QGG96221.1"/>
    </source>
</evidence>
<dbReference type="AlphaFoldDB" id="A0A5Q2RNQ8"/>
<evidence type="ECO:0000313" key="2">
    <source>
        <dbReference type="Proteomes" id="UP000334019"/>
    </source>
</evidence>